<comment type="caution">
    <text evidence="2">The sequence shown here is derived from an EMBL/GenBank/DDBJ whole genome shotgun (WGS) entry which is preliminary data.</text>
</comment>
<name>A0A815E6Q4_9BILA</name>
<reference evidence="2" key="1">
    <citation type="submission" date="2021-02" db="EMBL/GenBank/DDBJ databases">
        <authorList>
            <person name="Nowell W R."/>
        </authorList>
    </citation>
    <scope>NUCLEOTIDE SEQUENCE</scope>
</reference>
<protein>
    <submittedName>
        <fullName evidence="2">Uncharacterized protein</fullName>
    </submittedName>
</protein>
<dbReference type="AlphaFoldDB" id="A0A815E6Q4"/>
<dbReference type="EMBL" id="CAJNOL010001178">
    <property type="protein sequence ID" value="CAF1306004.1"/>
    <property type="molecule type" value="Genomic_DNA"/>
</dbReference>
<evidence type="ECO:0000313" key="2">
    <source>
        <dbReference type="EMBL" id="CAF1306004.1"/>
    </source>
</evidence>
<organism evidence="2 3">
    <name type="scientific">Rotaria sordida</name>
    <dbReference type="NCBI Taxonomy" id="392033"/>
    <lineage>
        <taxon>Eukaryota</taxon>
        <taxon>Metazoa</taxon>
        <taxon>Spiralia</taxon>
        <taxon>Gnathifera</taxon>
        <taxon>Rotifera</taxon>
        <taxon>Eurotatoria</taxon>
        <taxon>Bdelloidea</taxon>
        <taxon>Philodinida</taxon>
        <taxon>Philodinidae</taxon>
        <taxon>Rotaria</taxon>
    </lineage>
</organism>
<sequence length="226" mass="26310">MNNRIRTQKKVYTPTTSASKPECYLCQVIETGECMIVHRSSVKRVYDDTAEIMVYSRRMETTIEYRDVDEANDSEGEKDANDDEQIVHLKSLSTLHSVIKKTIDNLQTHIQGTLSPMNYPLDLNNFNLINLSSFRESGQDQKLDDVIYKGISLTRIRRKNIDDYGRQVLCEIFSHEELISSILLPDAMRSQYRIAADRYNKFYNRLVKLKSADFLADERKHDRKST</sequence>
<keyword evidence="3" id="KW-1185">Reference proteome</keyword>
<accession>A0A815E6Q4</accession>
<dbReference type="Proteomes" id="UP000663870">
    <property type="component" value="Unassembled WGS sequence"/>
</dbReference>
<gene>
    <name evidence="2" type="ORF">JXQ802_LOCUS29756</name>
    <name evidence="1" type="ORF">PYM288_LOCUS19666</name>
</gene>
<dbReference type="Proteomes" id="UP000663854">
    <property type="component" value="Unassembled WGS sequence"/>
</dbReference>
<evidence type="ECO:0000313" key="1">
    <source>
        <dbReference type="EMBL" id="CAF1100863.1"/>
    </source>
</evidence>
<proteinExistence type="predicted"/>
<evidence type="ECO:0000313" key="3">
    <source>
        <dbReference type="Proteomes" id="UP000663870"/>
    </source>
</evidence>
<dbReference type="EMBL" id="CAJNOH010000673">
    <property type="protein sequence ID" value="CAF1100863.1"/>
    <property type="molecule type" value="Genomic_DNA"/>
</dbReference>